<dbReference type="EMBL" id="OZ026884">
    <property type="protein sequence ID" value="CAL1240700.1"/>
    <property type="molecule type" value="Genomic_DNA"/>
</dbReference>
<protein>
    <submittedName>
        <fullName evidence="2">Uncharacterized protein</fullName>
    </submittedName>
</protein>
<evidence type="ECO:0000256" key="1">
    <source>
        <dbReference type="SAM" id="Phobius"/>
    </source>
</evidence>
<keyword evidence="1" id="KW-0812">Transmembrane</keyword>
<evidence type="ECO:0000313" key="3">
    <source>
        <dbReference type="Proteomes" id="UP001497493"/>
    </source>
</evidence>
<dbReference type="RefSeq" id="WP_348757278.1">
    <property type="nucleotide sequence ID" value="NZ_OZ026884.1"/>
</dbReference>
<proteinExistence type="predicted"/>
<feature type="transmembrane region" description="Helical" evidence="1">
    <location>
        <begin position="24"/>
        <end position="41"/>
    </location>
</feature>
<evidence type="ECO:0000313" key="2">
    <source>
        <dbReference type="EMBL" id="CAL1240700.1"/>
    </source>
</evidence>
<sequence length="140" mass="14278">MSEDNNKGNAPQNLLTTLRTNPKALVALLVAVAVVALAIAMSGGGEQVRVNAAVAVGQTVTLENPNGGSSHLTVGPGLMTASGAEEDKEQSVCVVKAGVKATVEEEQVVGLLPYVKVKVLDGECQGKSGWTSKVNIKPAS</sequence>
<name>A0ABM9NJA1_9GAMM</name>
<keyword evidence="1" id="KW-0472">Membrane</keyword>
<reference evidence="2 3" key="1">
    <citation type="submission" date="2024-04" db="EMBL/GenBank/DDBJ databases">
        <authorList>
            <person name="Cremers G."/>
        </authorList>
    </citation>
    <scope>NUCLEOTIDE SEQUENCE [LARGE SCALE GENOMIC DNA]</scope>
    <source>
        <strain evidence="2">MeCH1-AG</strain>
    </source>
</reference>
<keyword evidence="1" id="KW-1133">Transmembrane helix</keyword>
<gene>
    <name evidence="2" type="ORF">MECH1_V1_1924</name>
</gene>
<keyword evidence="3" id="KW-1185">Reference proteome</keyword>
<organism evidence="2 3">
    <name type="scientific">Candidatus Methylocalor cossyra</name>
    <dbReference type="NCBI Taxonomy" id="3108543"/>
    <lineage>
        <taxon>Bacteria</taxon>
        <taxon>Pseudomonadati</taxon>
        <taxon>Pseudomonadota</taxon>
        <taxon>Gammaproteobacteria</taxon>
        <taxon>Methylococcales</taxon>
        <taxon>Methylococcaceae</taxon>
        <taxon>Candidatus Methylocalor</taxon>
    </lineage>
</organism>
<dbReference type="Proteomes" id="UP001497493">
    <property type="component" value="Chromosome"/>
</dbReference>
<accession>A0ABM9NJA1</accession>